<organism evidence="1 2">
    <name type="scientific">Ambispora leptoticha</name>
    <dbReference type="NCBI Taxonomy" id="144679"/>
    <lineage>
        <taxon>Eukaryota</taxon>
        <taxon>Fungi</taxon>
        <taxon>Fungi incertae sedis</taxon>
        <taxon>Mucoromycota</taxon>
        <taxon>Glomeromycotina</taxon>
        <taxon>Glomeromycetes</taxon>
        <taxon>Archaeosporales</taxon>
        <taxon>Ambisporaceae</taxon>
        <taxon>Ambispora</taxon>
    </lineage>
</organism>
<feature type="non-terminal residue" evidence="1">
    <location>
        <position position="1"/>
    </location>
</feature>
<dbReference type="EMBL" id="CAJVPS010004341">
    <property type="protein sequence ID" value="CAG8602563.1"/>
    <property type="molecule type" value="Genomic_DNA"/>
</dbReference>
<dbReference type="AlphaFoldDB" id="A0A9N9CGH6"/>
<name>A0A9N9CGH6_9GLOM</name>
<dbReference type="Proteomes" id="UP000789508">
    <property type="component" value="Unassembled WGS sequence"/>
</dbReference>
<gene>
    <name evidence="1" type="ORF">ALEPTO_LOCUS8212</name>
</gene>
<proteinExistence type="predicted"/>
<keyword evidence="2" id="KW-1185">Reference proteome</keyword>
<protein>
    <submittedName>
        <fullName evidence="1">2818_t:CDS:1</fullName>
    </submittedName>
</protein>
<reference evidence="1" key="1">
    <citation type="submission" date="2021-06" db="EMBL/GenBank/DDBJ databases">
        <authorList>
            <person name="Kallberg Y."/>
            <person name="Tangrot J."/>
            <person name="Rosling A."/>
        </authorList>
    </citation>
    <scope>NUCLEOTIDE SEQUENCE</scope>
    <source>
        <strain evidence="1">FL130A</strain>
    </source>
</reference>
<comment type="caution">
    <text evidence="1">The sequence shown here is derived from an EMBL/GenBank/DDBJ whole genome shotgun (WGS) entry which is preliminary data.</text>
</comment>
<dbReference type="OrthoDB" id="2419771at2759"/>
<sequence length="166" mass="19749">AKTGKKLNNNQHIFRRYNYETNQTTYFYRTNRKLVGKRVHPIRTKKHYRIGRNINPHPLLEQVQNHPTKPVLELKSNQKIYTQDFKQLVYSKLSALAETIRIVKIPLPKKYVPKEDNKCIRDVHHHFGFKIITYLTFPPENIPKAKEFLDQLDEHANEYGVPESKD</sequence>
<evidence type="ECO:0000313" key="2">
    <source>
        <dbReference type="Proteomes" id="UP000789508"/>
    </source>
</evidence>
<evidence type="ECO:0000313" key="1">
    <source>
        <dbReference type="EMBL" id="CAG8602563.1"/>
    </source>
</evidence>
<accession>A0A9N9CGH6</accession>